<dbReference type="GO" id="GO:0030687">
    <property type="term" value="C:preribosome, large subunit precursor"/>
    <property type="evidence" value="ECO:0007669"/>
    <property type="project" value="TreeGrafter"/>
</dbReference>
<dbReference type="GO" id="GO:0042273">
    <property type="term" value="P:ribosomal large subunit biogenesis"/>
    <property type="evidence" value="ECO:0007669"/>
    <property type="project" value="TreeGrafter"/>
</dbReference>
<dbReference type="EMBL" id="JACAZH010000008">
    <property type="protein sequence ID" value="KAF7361186.1"/>
    <property type="molecule type" value="Genomic_DNA"/>
</dbReference>
<feature type="region of interest" description="Disordered" evidence="1">
    <location>
        <begin position="138"/>
        <end position="169"/>
    </location>
</feature>
<proteinExistence type="predicted"/>
<sequence length="280" mass="31539">MSAPVGVEVVQPLEQAKAKYTKASTTQSPPRARLSPTSCLFCWRSLGDNLMHMFTAHSFFVPDAEYLIDIQGLISYLSEKITVGNVCIYCSGKGREFRTLDESHCKIAYDSEDDRLEISDFYDFTLLPRHRHEKVQEIQSVDEVIEDDDGEEDDDGSDSDSGSDNLDQNHIRYSDNNLELILPLGARIGHRNLRRYYPQRFPGSRGKQEDPDSGAALVRRLFVDKNSVLVPRKCGFAALGAGTDVVKAYNRGEATEAGRYVCEFRDQRRQKLQGSFAAIQ</sequence>
<dbReference type="Pfam" id="PF12756">
    <property type="entry name" value="zf-C2H2_2"/>
    <property type="match status" value="1"/>
</dbReference>
<keyword evidence="4" id="KW-1185">Reference proteome</keyword>
<protein>
    <submittedName>
        <fullName evidence="3">Cytoplasmic 60S subunit biogenesis factor</fullName>
    </submittedName>
</protein>
<dbReference type="PANTHER" id="PTHR13182">
    <property type="entry name" value="ZINC FINGER PROTEIN 622"/>
    <property type="match status" value="1"/>
</dbReference>
<gene>
    <name evidence="3" type="ORF">MSAN_01150500</name>
</gene>
<feature type="compositionally biased region" description="Acidic residues" evidence="1">
    <location>
        <begin position="143"/>
        <end position="158"/>
    </location>
</feature>
<dbReference type="InterPro" id="IPR040025">
    <property type="entry name" value="Znf622/Rei1/Reh1"/>
</dbReference>
<dbReference type="InterPro" id="IPR041661">
    <property type="entry name" value="ZN622/Rei1/Reh1_Znf-C2H2"/>
</dbReference>
<feature type="domain" description="ZN622/Rei1/Reh1 zinc finger C2H2-type" evidence="2">
    <location>
        <begin position="39"/>
        <end position="125"/>
    </location>
</feature>
<comment type="caution">
    <text evidence="3">The sequence shown here is derived from an EMBL/GenBank/DDBJ whole genome shotgun (WGS) entry which is preliminary data.</text>
</comment>
<evidence type="ECO:0000313" key="4">
    <source>
        <dbReference type="Proteomes" id="UP000623467"/>
    </source>
</evidence>
<evidence type="ECO:0000256" key="1">
    <source>
        <dbReference type="SAM" id="MobiDB-lite"/>
    </source>
</evidence>
<accession>A0A8H6YM13</accession>
<name>A0A8H6YM13_9AGAR</name>
<dbReference type="Proteomes" id="UP000623467">
    <property type="component" value="Unassembled WGS sequence"/>
</dbReference>
<reference evidence="3" key="1">
    <citation type="submission" date="2020-05" db="EMBL/GenBank/DDBJ databases">
        <title>Mycena genomes resolve the evolution of fungal bioluminescence.</title>
        <authorList>
            <person name="Tsai I.J."/>
        </authorList>
    </citation>
    <scope>NUCLEOTIDE SEQUENCE</scope>
    <source>
        <strain evidence="3">160909Yilan</strain>
    </source>
</reference>
<evidence type="ECO:0000313" key="3">
    <source>
        <dbReference type="EMBL" id="KAF7361186.1"/>
    </source>
</evidence>
<dbReference type="AlphaFoldDB" id="A0A8H6YM13"/>
<evidence type="ECO:0000259" key="2">
    <source>
        <dbReference type="Pfam" id="PF12756"/>
    </source>
</evidence>
<organism evidence="3 4">
    <name type="scientific">Mycena sanguinolenta</name>
    <dbReference type="NCBI Taxonomy" id="230812"/>
    <lineage>
        <taxon>Eukaryota</taxon>
        <taxon>Fungi</taxon>
        <taxon>Dikarya</taxon>
        <taxon>Basidiomycota</taxon>
        <taxon>Agaricomycotina</taxon>
        <taxon>Agaricomycetes</taxon>
        <taxon>Agaricomycetidae</taxon>
        <taxon>Agaricales</taxon>
        <taxon>Marasmiineae</taxon>
        <taxon>Mycenaceae</taxon>
        <taxon>Mycena</taxon>
    </lineage>
</organism>
<dbReference type="PANTHER" id="PTHR13182:SF8">
    <property type="entry name" value="CYTOPLASMIC 60S SUBUNIT BIOGENESIS FACTOR ZNF622"/>
    <property type="match status" value="1"/>
</dbReference>
<dbReference type="OrthoDB" id="19329at2759"/>